<dbReference type="Proteomes" id="UP000024635">
    <property type="component" value="Unassembled WGS sequence"/>
</dbReference>
<keyword evidence="2" id="KW-1185">Reference proteome</keyword>
<comment type="caution">
    <text evidence="1">The sequence shown here is derived from an EMBL/GenBank/DDBJ whole genome shotgun (WGS) entry which is preliminary data.</text>
</comment>
<organism evidence="1 2">
    <name type="scientific">Ancylostoma ceylanicum</name>
    <dbReference type="NCBI Taxonomy" id="53326"/>
    <lineage>
        <taxon>Eukaryota</taxon>
        <taxon>Metazoa</taxon>
        <taxon>Ecdysozoa</taxon>
        <taxon>Nematoda</taxon>
        <taxon>Chromadorea</taxon>
        <taxon>Rhabditida</taxon>
        <taxon>Rhabditina</taxon>
        <taxon>Rhabditomorpha</taxon>
        <taxon>Strongyloidea</taxon>
        <taxon>Ancylostomatidae</taxon>
        <taxon>Ancylostomatinae</taxon>
        <taxon>Ancylostoma</taxon>
    </lineage>
</organism>
<evidence type="ECO:0000313" key="1">
    <source>
        <dbReference type="EMBL" id="EYB95980.1"/>
    </source>
</evidence>
<proteinExistence type="predicted"/>
<reference evidence="2" key="1">
    <citation type="journal article" date="2015" name="Nat. Genet.">
        <title>The genome and transcriptome of the zoonotic hookworm Ancylostoma ceylanicum identify infection-specific gene families.</title>
        <authorList>
            <person name="Schwarz E.M."/>
            <person name="Hu Y."/>
            <person name="Antoshechkin I."/>
            <person name="Miller M.M."/>
            <person name="Sternberg P.W."/>
            <person name="Aroian R.V."/>
        </authorList>
    </citation>
    <scope>NUCLEOTIDE SEQUENCE</scope>
    <source>
        <strain evidence="2">HY135</strain>
    </source>
</reference>
<dbReference type="AlphaFoldDB" id="A0A016SZV1"/>
<dbReference type="EMBL" id="JARK01001490">
    <property type="protein sequence ID" value="EYB95980.1"/>
    <property type="molecule type" value="Genomic_DNA"/>
</dbReference>
<gene>
    <name evidence="1" type="primary">Acey_s0154.g2971</name>
    <name evidence="1" type="ORF">Y032_0154g2971</name>
</gene>
<accession>A0A016SZV1</accession>
<name>A0A016SZV1_9BILA</name>
<evidence type="ECO:0000313" key="2">
    <source>
        <dbReference type="Proteomes" id="UP000024635"/>
    </source>
</evidence>
<protein>
    <submittedName>
        <fullName evidence="1">Uncharacterized protein</fullName>
    </submittedName>
</protein>
<sequence>MVISIVFDHVAAPVRKKANPAGEEVRRFVADLLYYFRPFLRSLPLSLTFFFVLRLYSCLKHETSGEIVLRRGWAWSYCKLQQPSFERRCGCLSLIYSLLMHIINQKDTCLESVV</sequence>